<organism evidence="2">
    <name type="scientific">Simian cytomegalovirus (strain Colburn)</name>
    <dbReference type="NCBI Taxonomy" id="50292"/>
    <lineage>
        <taxon>Viruses</taxon>
        <taxon>Duplodnaviria</taxon>
        <taxon>Heunggongvirae</taxon>
        <taxon>Peploviricota</taxon>
        <taxon>Herviviricetes</taxon>
        <taxon>Herpesvirales</taxon>
        <taxon>Orthoherpesviridae</taxon>
        <taxon>Betaherpesvirinae</taxon>
        <taxon>Cytomegalovirus</taxon>
        <taxon>Cytomegalovirus cercopithecinebeta5</taxon>
    </lineage>
</organism>
<feature type="compositionally biased region" description="Basic and acidic residues" evidence="1">
    <location>
        <begin position="59"/>
        <end position="75"/>
    </location>
</feature>
<proteinExistence type="predicted"/>
<name>D2E306_SCMVC</name>
<dbReference type="EMBL" id="FJ883005">
    <property type="protein sequence ID" value="ACQ55258.1"/>
    <property type="molecule type" value="Genomic_DNA"/>
</dbReference>
<reference evidence="2" key="1">
    <citation type="journal article" date="2009" name="Virology">
        <title>Patterns of divergence in the vCXCL and vGPCR gene clusters in primate cytomegalovirus genomes.</title>
        <authorList>
            <person name="Alcendor D.J."/>
            <person name="Zong J."/>
            <person name="Dolan A."/>
            <person name="Gatherer D."/>
            <person name="Davison A.J."/>
            <person name="Hayward G.S."/>
        </authorList>
    </citation>
    <scope>NUCLEOTIDE SEQUENCE</scope>
    <source>
        <strain evidence="2">4915</strain>
    </source>
</reference>
<sequence>MNVMWSPRFLAVALLIVSLIAYSESSQGIRCECKKGTQKIPENKIVVKKMKRPSGPNHPRTEVKDSTKQPGRDPMGRPVSI</sequence>
<feature type="region of interest" description="Disordered" evidence="1">
    <location>
        <begin position="48"/>
        <end position="81"/>
    </location>
</feature>
<evidence type="ECO:0000256" key="1">
    <source>
        <dbReference type="SAM" id="MobiDB-lite"/>
    </source>
</evidence>
<protein>
    <submittedName>
        <fullName evidence="2">Chemokine vCXCL3A</fullName>
    </submittedName>
</protein>
<accession>D2E306</accession>
<evidence type="ECO:0000313" key="2">
    <source>
        <dbReference type="EMBL" id="ACQ55258.1"/>
    </source>
</evidence>
<organismHost>
    <name type="scientific">Macaca</name>
    <name type="common">macaques</name>
    <dbReference type="NCBI Taxonomy" id="9539"/>
</organismHost>